<dbReference type="PANTHER" id="PTHR12198">
    <property type="entry name" value="HOMEOBOX PROTEIN PROSPERO/PROX-1/CEH-26"/>
    <property type="match status" value="1"/>
</dbReference>
<dbReference type="SUPFAM" id="SSF46689">
    <property type="entry name" value="Homeodomain-like"/>
    <property type="match status" value="1"/>
</dbReference>
<evidence type="ECO:0000256" key="3">
    <source>
        <dbReference type="ARBA" id="ARBA00023125"/>
    </source>
</evidence>
<accession>A0A3Q2VGC8</accession>
<dbReference type="PROSITE" id="PS51818">
    <property type="entry name" value="HOMEO_PROSPERO"/>
    <property type="match status" value="1"/>
</dbReference>
<proteinExistence type="predicted"/>
<organism evidence="9 10">
    <name type="scientific">Haplochromis burtoni</name>
    <name type="common">Burton's mouthbrooder</name>
    <name type="synonym">Chromis burtoni</name>
    <dbReference type="NCBI Taxonomy" id="8153"/>
    <lineage>
        <taxon>Eukaryota</taxon>
        <taxon>Metazoa</taxon>
        <taxon>Chordata</taxon>
        <taxon>Craniata</taxon>
        <taxon>Vertebrata</taxon>
        <taxon>Euteleostomi</taxon>
        <taxon>Actinopterygii</taxon>
        <taxon>Neopterygii</taxon>
        <taxon>Teleostei</taxon>
        <taxon>Neoteleostei</taxon>
        <taxon>Acanthomorphata</taxon>
        <taxon>Ovalentaria</taxon>
        <taxon>Cichlomorphae</taxon>
        <taxon>Cichliformes</taxon>
        <taxon>Cichlidae</taxon>
        <taxon>African cichlids</taxon>
        <taxon>Pseudocrenilabrinae</taxon>
        <taxon>Haplochromini</taxon>
        <taxon>Haplochromis</taxon>
    </lineage>
</organism>
<protein>
    <submittedName>
        <fullName evidence="9">Prospero homeobox protein 2-like</fullName>
    </submittedName>
</protein>
<evidence type="ECO:0000259" key="8">
    <source>
        <dbReference type="PROSITE" id="PS51818"/>
    </source>
</evidence>
<dbReference type="GO" id="GO:0005634">
    <property type="term" value="C:nucleus"/>
    <property type="evidence" value="ECO:0007669"/>
    <property type="project" value="UniProtKB-SubCell"/>
</dbReference>
<evidence type="ECO:0000256" key="7">
    <source>
        <dbReference type="SAM" id="MobiDB-lite"/>
    </source>
</evidence>
<dbReference type="Gene3D" id="1.10.10.500">
    <property type="entry name" value="Homeo-prospero domain"/>
    <property type="match status" value="1"/>
</dbReference>
<comment type="subcellular location">
    <subcellularLocation>
        <location evidence="1">Nucleus</location>
    </subcellularLocation>
</comment>
<reference evidence="9" key="2">
    <citation type="submission" date="2025-09" db="UniProtKB">
        <authorList>
            <consortium name="Ensembl"/>
        </authorList>
    </citation>
    <scope>IDENTIFICATION</scope>
</reference>
<dbReference type="Proteomes" id="UP000264840">
    <property type="component" value="Unplaced"/>
</dbReference>
<name>A0A3Q2VGC8_HAPBU</name>
<dbReference type="GO" id="GO:0000981">
    <property type="term" value="F:DNA-binding transcription factor activity, RNA polymerase II-specific"/>
    <property type="evidence" value="ECO:0007669"/>
    <property type="project" value="TreeGrafter"/>
</dbReference>
<reference evidence="9" key="1">
    <citation type="submission" date="2025-08" db="UniProtKB">
        <authorList>
            <consortium name="Ensembl"/>
        </authorList>
    </citation>
    <scope>IDENTIFICATION</scope>
</reference>
<dbReference type="GO" id="GO:0007399">
    <property type="term" value="P:nervous system development"/>
    <property type="evidence" value="ECO:0007669"/>
    <property type="project" value="UniProtKB-ARBA"/>
</dbReference>
<keyword evidence="6" id="KW-0539">Nucleus</keyword>
<keyword evidence="5" id="KW-0804">Transcription</keyword>
<dbReference type="Ensembl" id="ENSHBUT00000031820.1">
    <property type="protein sequence ID" value="ENSHBUP00000010722.1"/>
    <property type="gene ID" value="ENSHBUG00000012272.1"/>
</dbReference>
<evidence type="ECO:0000313" key="9">
    <source>
        <dbReference type="Ensembl" id="ENSHBUP00000010722.1"/>
    </source>
</evidence>
<dbReference type="GO" id="GO:0000978">
    <property type="term" value="F:RNA polymerase II cis-regulatory region sequence-specific DNA binding"/>
    <property type="evidence" value="ECO:0007669"/>
    <property type="project" value="TreeGrafter"/>
</dbReference>
<keyword evidence="10" id="KW-1185">Reference proteome</keyword>
<evidence type="ECO:0000256" key="1">
    <source>
        <dbReference type="ARBA" id="ARBA00004123"/>
    </source>
</evidence>
<sequence>MNQSVWSKAMYSSSNICLDGCAAEHLSSFQPDLMPSNSDSSGVSLTLHREGENMKTLPDSAYYSSADAGLMYSSQLDLTSSRGSTSGSLFMGRHPSPAPTSYGHHDWNLNRGHQAKRARVENIIKGMTSPPHMYDTEMKTKERKETDCMHNDEKNQEAPYLQKRMESTAQSQVTRKQLESQHQHPRQLRTKVTHLDGVSEAHDSIKTSGDAFTDLYSEFESSSSLKYQGWKKVKLMNYFQSKPARIRLMADVLKYELSRVVSKSVDSIFKSVPLLQTSPYEVENVETDTPLQPSVSSDDDKLRLPCCGTPEVQTPDVQTEALSLVVQKHELERSRLPAHHRPKSPNFLIIDSALQESQASEKNHRALKSLQDSYSEEGWKSVKVRSKVNSRSVRSPQTHAVSADPVILESTGLPHVKIESDSLVKSNLYMLNEGLTTNHLKKAKLMFFYTRYPSSLVLKMCFHDVQFTRSITSQLIKWFSNFREFYYIQMEKFARHALIEGVADVRGLTVGRESELFRALNRHYNKASDFQVPDRFLEVAEITLREFYVAISMGKDRDPSWKKAIYKVRTCVWHSHLAAVGSLRGLPYVRLHASSSRHSPDHPTCLFKLKITVQFTSTPP</sequence>
<feature type="region of interest" description="Disordered" evidence="7">
    <location>
        <begin position="142"/>
        <end position="188"/>
    </location>
</feature>
<evidence type="ECO:0000256" key="6">
    <source>
        <dbReference type="ARBA" id="ARBA00023242"/>
    </source>
</evidence>
<dbReference type="GeneTree" id="ENSGT00940000154790"/>
<keyword evidence="3" id="KW-0238">DNA-binding</keyword>
<feature type="compositionally biased region" description="Basic and acidic residues" evidence="7">
    <location>
        <begin position="142"/>
        <end position="156"/>
    </location>
</feature>
<keyword evidence="2" id="KW-0805">Transcription regulation</keyword>
<dbReference type="InterPro" id="IPR009057">
    <property type="entry name" value="Homeodomain-like_sf"/>
</dbReference>
<dbReference type="GO" id="GO:0048468">
    <property type="term" value="P:cell development"/>
    <property type="evidence" value="ECO:0007669"/>
    <property type="project" value="UniProtKB-ARBA"/>
</dbReference>
<dbReference type="InterPro" id="IPR023082">
    <property type="entry name" value="Homeo_prospero_dom"/>
</dbReference>
<evidence type="ECO:0000256" key="2">
    <source>
        <dbReference type="ARBA" id="ARBA00023015"/>
    </source>
</evidence>
<dbReference type="Pfam" id="PF05044">
    <property type="entry name" value="HPD"/>
    <property type="match status" value="1"/>
</dbReference>
<feature type="domain" description="Prospero" evidence="8">
    <location>
        <begin position="432"/>
        <end position="568"/>
    </location>
</feature>
<dbReference type="PANTHER" id="PTHR12198:SF9">
    <property type="entry name" value="PROSPERO HOMEOBOX PROTEIN 2"/>
    <property type="match status" value="1"/>
</dbReference>
<keyword evidence="4" id="KW-0371">Homeobox</keyword>
<dbReference type="InterPro" id="IPR037131">
    <property type="entry name" value="Homeo_prospero_dom_sf"/>
</dbReference>
<dbReference type="InterPro" id="IPR039350">
    <property type="entry name" value="Prospero_homeodomain"/>
</dbReference>
<dbReference type="AlphaFoldDB" id="A0A3Q2VGC8"/>
<evidence type="ECO:0000256" key="4">
    <source>
        <dbReference type="ARBA" id="ARBA00023155"/>
    </source>
</evidence>
<evidence type="ECO:0000313" key="10">
    <source>
        <dbReference type="Proteomes" id="UP000264840"/>
    </source>
</evidence>
<dbReference type="OMA" id="LMNYFQS"/>
<evidence type="ECO:0000256" key="5">
    <source>
        <dbReference type="ARBA" id="ARBA00023163"/>
    </source>
</evidence>